<reference evidence="2 3" key="1">
    <citation type="journal article" date="2015" name="Sci. Rep.">
        <title>Chromosome-level genome map provides insights into diverse defense mechanisms in the medicinal fungus Ganoderma sinense.</title>
        <authorList>
            <person name="Zhu Y."/>
            <person name="Xu J."/>
            <person name="Sun C."/>
            <person name="Zhou S."/>
            <person name="Xu H."/>
            <person name="Nelson D.R."/>
            <person name="Qian J."/>
            <person name="Song J."/>
            <person name="Luo H."/>
            <person name="Xiang L."/>
            <person name="Li Y."/>
            <person name="Xu Z."/>
            <person name="Ji A."/>
            <person name="Wang L."/>
            <person name="Lu S."/>
            <person name="Hayward A."/>
            <person name="Sun W."/>
            <person name="Li X."/>
            <person name="Schwartz D.C."/>
            <person name="Wang Y."/>
            <person name="Chen S."/>
        </authorList>
    </citation>
    <scope>NUCLEOTIDE SEQUENCE [LARGE SCALE GENOMIC DNA]</scope>
    <source>
        <strain evidence="2 3">ZZ0214-1</strain>
    </source>
</reference>
<feature type="region of interest" description="Disordered" evidence="1">
    <location>
        <begin position="1"/>
        <end position="118"/>
    </location>
</feature>
<dbReference type="Proteomes" id="UP000230002">
    <property type="component" value="Unassembled WGS sequence"/>
</dbReference>
<organism evidence="2 3">
    <name type="scientific">Ganoderma sinense ZZ0214-1</name>
    <dbReference type="NCBI Taxonomy" id="1077348"/>
    <lineage>
        <taxon>Eukaryota</taxon>
        <taxon>Fungi</taxon>
        <taxon>Dikarya</taxon>
        <taxon>Basidiomycota</taxon>
        <taxon>Agaricomycotina</taxon>
        <taxon>Agaricomycetes</taxon>
        <taxon>Polyporales</taxon>
        <taxon>Polyporaceae</taxon>
        <taxon>Ganoderma</taxon>
    </lineage>
</organism>
<dbReference type="EMBL" id="AYKW01000034">
    <property type="protein sequence ID" value="PIL27799.1"/>
    <property type="molecule type" value="Genomic_DNA"/>
</dbReference>
<evidence type="ECO:0000313" key="2">
    <source>
        <dbReference type="EMBL" id="PIL27799.1"/>
    </source>
</evidence>
<proteinExistence type="predicted"/>
<gene>
    <name evidence="2" type="ORF">GSI_10952</name>
</gene>
<dbReference type="STRING" id="1077348.A0A2G8S1Z7"/>
<dbReference type="Pfam" id="PF20414">
    <property type="entry name" value="DUF6698"/>
    <property type="match status" value="1"/>
</dbReference>
<keyword evidence="3" id="KW-1185">Reference proteome</keyword>
<feature type="compositionally biased region" description="Low complexity" evidence="1">
    <location>
        <begin position="27"/>
        <end position="45"/>
    </location>
</feature>
<evidence type="ECO:0000256" key="1">
    <source>
        <dbReference type="SAM" id="MobiDB-lite"/>
    </source>
</evidence>
<accession>A0A2G8S1Z7</accession>
<feature type="region of interest" description="Disordered" evidence="1">
    <location>
        <begin position="478"/>
        <end position="561"/>
    </location>
</feature>
<name>A0A2G8S1Z7_9APHY</name>
<evidence type="ECO:0000313" key="3">
    <source>
        <dbReference type="Proteomes" id="UP000230002"/>
    </source>
</evidence>
<feature type="compositionally biased region" description="Polar residues" evidence="1">
    <location>
        <begin position="87"/>
        <end position="99"/>
    </location>
</feature>
<dbReference type="AlphaFoldDB" id="A0A2G8S1Z7"/>
<comment type="caution">
    <text evidence="2">The sequence shown here is derived from an EMBL/GenBank/DDBJ whole genome shotgun (WGS) entry which is preliminary data.</text>
</comment>
<dbReference type="OrthoDB" id="2751948at2759"/>
<dbReference type="InterPro" id="IPR046521">
    <property type="entry name" value="DUF6698"/>
</dbReference>
<feature type="compositionally biased region" description="Acidic residues" evidence="1">
    <location>
        <begin position="524"/>
        <end position="537"/>
    </location>
</feature>
<sequence>MMPFTNVVKSKRNRGAPPAVPTPALMPAPANSKPKSKPTASQPARQPLPPLPPANATAYPLPQAITTRISPPLLLKRHPPVEHRSSASRSHGTQRNNAGTDDHDPEAAPPPQRPEGSDWQDLVDILYGRTHNSHAFEKAWDWIYESTRSLVRQFALHVNVERALTNGIVWSDIDLDERPIAHASEYDDNVEDQGVFNLILVAFPRLEENLQPLRECPSLIMTFADFITKINAKVRSDDLVRVNRHIVEALNLDAKTNQKHRRGFKHTDTARLLCPMDRLGEYDQNPDVFCQGVIDADPDDDTYQLLAVDWPVAIYKESSYDPTNNILGLLQSQCCLKVFQIIYLGPAGAIPGYRQGNKGQQSIAKKYSIKKATIESIVRSAAIARFALSSTKEWADRDGDFDSPTFVRTLLDVAFLNPTFMYQLIDWYTTHTFGHGKSESAMRRRIEKSAYGRFKSQKQELDCIPGAWYRCHLAVREANSDEEQDQSPPPMNMPNDDELEYADDPAAKFSQEVSDGERKRTRGDDDDGSSCDDDDGENSGTSHVAHKRRRIEMEEVDNEHN</sequence>
<protein>
    <submittedName>
        <fullName evidence="2">Uncharacterized protein</fullName>
    </submittedName>
</protein>